<accession>A0ACB9LNG8</accession>
<evidence type="ECO:0000313" key="2">
    <source>
        <dbReference type="Proteomes" id="UP001057402"/>
    </source>
</evidence>
<gene>
    <name evidence="1" type="ORF">MLD38_037822</name>
</gene>
<protein>
    <submittedName>
        <fullName evidence="1">Uncharacterized protein</fullName>
    </submittedName>
</protein>
<keyword evidence="2" id="KW-1185">Reference proteome</keyword>
<reference evidence="2" key="1">
    <citation type="journal article" date="2023" name="Front. Plant Sci.">
        <title>Chromosomal-level genome assembly of Melastoma candidum provides insights into trichome evolution.</title>
        <authorList>
            <person name="Zhong Y."/>
            <person name="Wu W."/>
            <person name="Sun C."/>
            <person name="Zou P."/>
            <person name="Liu Y."/>
            <person name="Dai S."/>
            <person name="Zhou R."/>
        </authorList>
    </citation>
    <scope>NUCLEOTIDE SEQUENCE [LARGE SCALE GENOMIC DNA]</scope>
</reference>
<evidence type="ECO:0000313" key="1">
    <source>
        <dbReference type="EMBL" id="KAI4313045.1"/>
    </source>
</evidence>
<dbReference type="EMBL" id="CM042890">
    <property type="protein sequence ID" value="KAI4313045.1"/>
    <property type="molecule type" value="Genomic_DNA"/>
</dbReference>
<name>A0ACB9LNG8_9MYRT</name>
<sequence>MIDEVPESIGRLGSLRKLNLQHNNIRRLPASICDLKNLQVLDASWNPLNEGIPEEIGSLSTLEYLDLSHSKVRFLPATVSQLSSLKSLILQHCDMLQELPGLPTSLTVLDASVCPLEKGIPEEIGSLSALEYLNLSCSKIRFLPARVSQLSSLKSLILHDCDILRELPGLPTSLIVLDASVCPPDRGIQEEICSLSALEQLDISGSKIRILPATVS</sequence>
<proteinExistence type="predicted"/>
<dbReference type="Proteomes" id="UP001057402">
    <property type="component" value="Chromosome 11"/>
</dbReference>
<organism evidence="1 2">
    <name type="scientific">Melastoma candidum</name>
    <dbReference type="NCBI Taxonomy" id="119954"/>
    <lineage>
        <taxon>Eukaryota</taxon>
        <taxon>Viridiplantae</taxon>
        <taxon>Streptophyta</taxon>
        <taxon>Embryophyta</taxon>
        <taxon>Tracheophyta</taxon>
        <taxon>Spermatophyta</taxon>
        <taxon>Magnoliopsida</taxon>
        <taxon>eudicotyledons</taxon>
        <taxon>Gunneridae</taxon>
        <taxon>Pentapetalae</taxon>
        <taxon>rosids</taxon>
        <taxon>malvids</taxon>
        <taxon>Myrtales</taxon>
        <taxon>Melastomataceae</taxon>
        <taxon>Melastomatoideae</taxon>
        <taxon>Melastomateae</taxon>
        <taxon>Melastoma</taxon>
    </lineage>
</organism>
<comment type="caution">
    <text evidence="1">The sequence shown here is derived from an EMBL/GenBank/DDBJ whole genome shotgun (WGS) entry which is preliminary data.</text>
</comment>